<keyword evidence="8 19" id="KW-0169">Cobalamin biosynthesis</keyword>
<keyword evidence="11 19" id="KW-0460">Magnesium</keyword>
<feature type="transmembrane region" description="Helical" evidence="19">
    <location>
        <begin position="54"/>
        <end position="75"/>
    </location>
</feature>
<dbReference type="Pfam" id="PF02654">
    <property type="entry name" value="CobS"/>
    <property type="match status" value="1"/>
</dbReference>
<evidence type="ECO:0000256" key="9">
    <source>
        <dbReference type="ARBA" id="ARBA00022679"/>
    </source>
</evidence>
<evidence type="ECO:0000313" key="20">
    <source>
        <dbReference type="EMBL" id="HET20809.1"/>
    </source>
</evidence>
<organism evidence="20">
    <name type="scientific">Archaeoglobus fulgidus</name>
    <dbReference type="NCBI Taxonomy" id="2234"/>
    <lineage>
        <taxon>Archaea</taxon>
        <taxon>Methanobacteriati</taxon>
        <taxon>Methanobacteriota</taxon>
        <taxon>Archaeoglobi</taxon>
        <taxon>Archaeoglobales</taxon>
        <taxon>Archaeoglobaceae</taxon>
        <taxon>Archaeoglobus</taxon>
    </lineage>
</organism>
<evidence type="ECO:0000256" key="7">
    <source>
        <dbReference type="ARBA" id="ARBA00022475"/>
    </source>
</evidence>
<dbReference type="PANTHER" id="PTHR34148:SF1">
    <property type="entry name" value="ADENOSYLCOBINAMIDE-GDP RIBAZOLETRANSFERASE"/>
    <property type="match status" value="1"/>
</dbReference>
<keyword evidence="13 19" id="KW-0472">Membrane</keyword>
<accession>A0A7C2S7X6</accession>
<dbReference type="EMBL" id="DSCQ01000021">
    <property type="protein sequence ID" value="HET20809.1"/>
    <property type="molecule type" value="Genomic_DNA"/>
</dbReference>
<keyword evidence="10 19" id="KW-0812">Transmembrane</keyword>
<keyword evidence="9 19" id="KW-0808">Transferase</keyword>
<comment type="caution">
    <text evidence="20">The sequence shown here is derived from an EMBL/GenBank/DDBJ whole genome shotgun (WGS) entry which is preliminary data.</text>
</comment>
<name>A0A7C2S7X6_ARCFL</name>
<dbReference type="GO" id="GO:0009236">
    <property type="term" value="P:cobalamin biosynthetic process"/>
    <property type="evidence" value="ECO:0007669"/>
    <property type="project" value="UniProtKB-UniRule"/>
</dbReference>
<evidence type="ECO:0000256" key="16">
    <source>
        <dbReference type="ARBA" id="ARBA00032853"/>
    </source>
</evidence>
<protein>
    <recommendedName>
        <fullName evidence="6 19">Adenosylcobinamide-GDP ribazoletransferase</fullName>
        <ecNumber evidence="5 19">2.7.8.26</ecNumber>
    </recommendedName>
    <alternativeName>
        <fullName evidence="16 19">Cobalamin synthase</fullName>
    </alternativeName>
    <alternativeName>
        <fullName evidence="15 19">Cobalamin-5'-phosphate synthase</fullName>
    </alternativeName>
</protein>
<evidence type="ECO:0000256" key="5">
    <source>
        <dbReference type="ARBA" id="ARBA00013200"/>
    </source>
</evidence>
<evidence type="ECO:0000256" key="14">
    <source>
        <dbReference type="ARBA" id="ARBA00025228"/>
    </source>
</evidence>
<comment type="catalytic activity">
    <reaction evidence="17 19">
        <text>alpha-ribazole + adenosylcob(III)inamide-GDP = adenosylcob(III)alamin + GMP + H(+)</text>
        <dbReference type="Rhea" id="RHEA:16049"/>
        <dbReference type="ChEBI" id="CHEBI:10329"/>
        <dbReference type="ChEBI" id="CHEBI:15378"/>
        <dbReference type="ChEBI" id="CHEBI:18408"/>
        <dbReference type="ChEBI" id="CHEBI:58115"/>
        <dbReference type="ChEBI" id="CHEBI:60487"/>
        <dbReference type="EC" id="2.7.8.26"/>
    </reaction>
</comment>
<dbReference type="HAMAP" id="MF_00719">
    <property type="entry name" value="CobS"/>
    <property type="match status" value="1"/>
</dbReference>
<evidence type="ECO:0000256" key="15">
    <source>
        <dbReference type="ARBA" id="ARBA00032605"/>
    </source>
</evidence>
<evidence type="ECO:0000256" key="6">
    <source>
        <dbReference type="ARBA" id="ARBA00015850"/>
    </source>
</evidence>
<dbReference type="GO" id="GO:0051073">
    <property type="term" value="F:adenosylcobinamide-GDP ribazoletransferase activity"/>
    <property type="evidence" value="ECO:0007669"/>
    <property type="project" value="UniProtKB-UniRule"/>
</dbReference>
<evidence type="ECO:0000256" key="12">
    <source>
        <dbReference type="ARBA" id="ARBA00022989"/>
    </source>
</evidence>
<proteinExistence type="inferred from homology"/>
<comment type="similarity">
    <text evidence="4 19">Belongs to the CobS family.</text>
</comment>
<dbReference type="GO" id="GO:0008818">
    <property type="term" value="F:cobalamin 5'-phosphate synthase activity"/>
    <property type="evidence" value="ECO:0007669"/>
    <property type="project" value="UniProtKB-UniRule"/>
</dbReference>
<dbReference type="InterPro" id="IPR003805">
    <property type="entry name" value="CobS"/>
</dbReference>
<evidence type="ECO:0000256" key="3">
    <source>
        <dbReference type="ARBA" id="ARBA00004663"/>
    </source>
</evidence>
<evidence type="ECO:0000256" key="18">
    <source>
        <dbReference type="ARBA" id="ARBA00049504"/>
    </source>
</evidence>
<dbReference type="NCBIfam" id="TIGR00317">
    <property type="entry name" value="cobS"/>
    <property type="match status" value="1"/>
</dbReference>
<evidence type="ECO:0000256" key="10">
    <source>
        <dbReference type="ARBA" id="ARBA00022692"/>
    </source>
</evidence>
<feature type="transmembrane region" description="Helical" evidence="19">
    <location>
        <begin position="209"/>
        <end position="228"/>
    </location>
</feature>
<dbReference type="UniPathway" id="UPA00148">
    <property type="reaction ID" value="UER00238"/>
</dbReference>
<comment type="subcellular location">
    <subcellularLocation>
        <location evidence="2 19">Cell membrane</location>
        <topology evidence="2 19">Multi-pass membrane protein</topology>
    </subcellularLocation>
</comment>
<evidence type="ECO:0000256" key="13">
    <source>
        <dbReference type="ARBA" id="ARBA00023136"/>
    </source>
</evidence>
<evidence type="ECO:0000256" key="4">
    <source>
        <dbReference type="ARBA" id="ARBA00010561"/>
    </source>
</evidence>
<comment type="pathway">
    <text evidence="3 19">Cofactor biosynthesis; adenosylcobalamin biosynthesis; adenosylcobalamin from cob(II)yrinate a,c-diamide: step 7/7.</text>
</comment>
<dbReference type="AlphaFoldDB" id="A0A7C2S7X6"/>
<evidence type="ECO:0000256" key="2">
    <source>
        <dbReference type="ARBA" id="ARBA00004651"/>
    </source>
</evidence>
<keyword evidence="12 19" id="KW-1133">Transmembrane helix</keyword>
<sequence>MIEAVRASVSFLTTIPLGGDVEDLRKNLWLFPYTAILISLIISIPYLVRDYVDVMFLAVVFYLAVEGINHVDGLADFGDALFAPEGKKRDAIKDLNTGTGGVAVVVIYFLMLYSLLLQSGLWEIMLSQVLAKYSMLLLMFTSKPSWEGLGSYFMEGISFRDILIGSFPAVLLCYKIGVVSAFAVAIALALVLSLKIYSEKHFGGINGDVIGSANCLTFVASLAVLKVCQF</sequence>
<evidence type="ECO:0000256" key="17">
    <source>
        <dbReference type="ARBA" id="ARBA00048623"/>
    </source>
</evidence>
<feature type="transmembrane region" description="Helical" evidence="19">
    <location>
        <begin position="162"/>
        <end position="189"/>
    </location>
</feature>
<comment type="function">
    <text evidence="14 19">Joins adenosylcobinamide-GDP and alpha-ribazole to generate adenosylcobalamin (Ado-cobalamin). Also synthesizes adenosylcobalamin 5'-phosphate from adenosylcobinamide-GDP and alpha-ribazole 5'-phosphate.</text>
</comment>
<comment type="catalytic activity">
    <reaction evidence="18 19">
        <text>alpha-ribazole 5'-phosphate + adenosylcob(III)inamide-GDP = adenosylcob(III)alamin 5'-phosphate + GMP + H(+)</text>
        <dbReference type="Rhea" id="RHEA:23560"/>
        <dbReference type="ChEBI" id="CHEBI:15378"/>
        <dbReference type="ChEBI" id="CHEBI:57918"/>
        <dbReference type="ChEBI" id="CHEBI:58115"/>
        <dbReference type="ChEBI" id="CHEBI:60487"/>
        <dbReference type="ChEBI" id="CHEBI:60493"/>
        <dbReference type="EC" id="2.7.8.26"/>
    </reaction>
</comment>
<gene>
    <name evidence="19 20" type="primary">cobS</name>
    <name evidence="20" type="ORF">ENN70_01610</name>
</gene>
<evidence type="ECO:0000256" key="1">
    <source>
        <dbReference type="ARBA" id="ARBA00001946"/>
    </source>
</evidence>
<dbReference type="PANTHER" id="PTHR34148">
    <property type="entry name" value="ADENOSYLCOBINAMIDE-GDP RIBAZOLETRANSFERASE"/>
    <property type="match status" value="1"/>
</dbReference>
<dbReference type="EC" id="2.7.8.26" evidence="5 19"/>
<feature type="transmembrane region" description="Helical" evidence="19">
    <location>
        <begin position="28"/>
        <end position="48"/>
    </location>
</feature>
<evidence type="ECO:0000256" key="11">
    <source>
        <dbReference type="ARBA" id="ARBA00022842"/>
    </source>
</evidence>
<feature type="transmembrane region" description="Helical" evidence="19">
    <location>
        <begin position="95"/>
        <end position="115"/>
    </location>
</feature>
<dbReference type="GO" id="GO:0005886">
    <property type="term" value="C:plasma membrane"/>
    <property type="evidence" value="ECO:0007669"/>
    <property type="project" value="UniProtKB-SubCell"/>
</dbReference>
<keyword evidence="7 19" id="KW-1003">Cell membrane</keyword>
<reference evidence="20" key="1">
    <citation type="journal article" date="2020" name="mSystems">
        <title>Genome- and Community-Level Interaction Insights into Carbon Utilization and Element Cycling Functions of Hydrothermarchaeota in Hydrothermal Sediment.</title>
        <authorList>
            <person name="Zhou Z."/>
            <person name="Liu Y."/>
            <person name="Xu W."/>
            <person name="Pan J."/>
            <person name="Luo Z.H."/>
            <person name="Li M."/>
        </authorList>
    </citation>
    <scope>NUCLEOTIDE SEQUENCE [LARGE SCALE GENOMIC DNA]</scope>
    <source>
        <strain evidence="20">SpSt-12</strain>
    </source>
</reference>
<evidence type="ECO:0000256" key="19">
    <source>
        <dbReference type="HAMAP-Rule" id="MF_00719"/>
    </source>
</evidence>
<evidence type="ECO:0000256" key="8">
    <source>
        <dbReference type="ARBA" id="ARBA00022573"/>
    </source>
</evidence>
<comment type="cofactor">
    <cofactor evidence="1 19">
        <name>Mg(2+)</name>
        <dbReference type="ChEBI" id="CHEBI:18420"/>
    </cofactor>
</comment>